<accession>A0A977KXF5</accession>
<dbReference type="AlphaFoldDB" id="A0A977KXF5"/>
<name>A0A977KXF5_9CYAN</name>
<proteinExistence type="predicted"/>
<dbReference type="Proteomes" id="UP001065613">
    <property type="component" value="Chromosome"/>
</dbReference>
<dbReference type="KEGG" id="wna:KA717_01450"/>
<gene>
    <name evidence="1" type="ORF">KA717_01450</name>
</gene>
<evidence type="ECO:0000313" key="1">
    <source>
        <dbReference type="EMBL" id="UXE61667.1"/>
    </source>
</evidence>
<sequence length="117" mass="14244">MLQRKFRIAAHPTLYEFLDYAEKIGEVYSFHERRRHGRDWHDYHYRWTYHLPLKDGSAALNTHWFEVTVTRRSDGQVLFHNDWITDLFPQADNIVELVSVARSRWKTENENHRVIAY</sequence>
<organism evidence="1">
    <name type="scientific">Woronichinia naegeliana WA131</name>
    <dbReference type="NCBI Taxonomy" id="2824559"/>
    <lineage>
        <taxon>Bacteria</taxon>
        <taxon>Bacillati</taxon>
        <taxon>Cyanobacteriota</taxon>
        <taxon>Cyanophyceae</taxon>
        <taxon>Synechococcales</taxon>
        <taxon>Coelosphaeriaceae</taxon>
        <taxon>Woronichinia</taxon>
    </lineage>
</organism>
<reference evidence="1" key="1">
    <citation type="submission" date="2021-04" db="EMBL/GenBank/DDBJ databases">
        <title>Genome sequence of Woronichinia naegeliana from Washington state freshwater lake bloom.</title>
        <authorList>
            <person name="Dreher T.W."/>
        </authorList>
    </citation>
    <scope>NUCLEOTIDE SEQUENCE</scope>
    <source>
        <strain evidence="1">WA131</strain>
    </source>
</reference>
<dbReference type="EMBL" id="CP073041">
    <property type="protein sequence ID" value="UXE61667.1"/>
    <property type="molecule type" value="Genomic_DNA"/>
</dbReference>
<protein>
    <submittedName>
        <fullName evidence="1">Uncharacterized protein</fullName>
    </submittedName>
</protein>